<organism evidence="1 2">
    <name type="scientific">Pristionchus entomophagus</name>
    <dbReference type="NCBI Taxonomy" id="358040"/>
    <lineage>
        <taxon>Eukaryota</taxon>
        <taxon>Metazoa</taxon>
        <taxon>Ecdysozoa</taxon>
        <taxon>Nematoda</taxon>
        <taxon>Chromadorea</taxon>
        <taxon>Rhabditida</taxon>
        <taxon>Rhabditina</taxon>
        <taxon>Diplogasteromorpha</taxon>
        <taxon>Diplogasteroidea</taxon>
        <taxon>Neodiplogasteridae</taxon>
        <taxon>Pristionchus</taxon>
    </lineage>
</organism>
<dbReference type="Proteomes" id="UP001432027">
    <property type="component" value="Unassembled WGS sequence"/>
</dbReference>
<evidence type="ECO:0000313" key="2">
    <source>
        <dbReference type="Proteomes" id="UP001432027"/>
    </source>
</evidence>
<dbReference type="CDD" id="cd09917">
    <property type="entry name" value="F-box_SF"/>
    <property type="match status" value="1"/>
</dbReference>
<protein>
    <recommendedName>
        <fullName evidence="3">F-box domain-containing protein</fullName>
    </recommendedName>
</protein>
<reference evidence="1" key="1">
    <citation type="submission" date="2023-10" db="EMBL/GenBank/DDBJ databases">
        <title>Genome assembly of Pristionchus species.</title>
        <authorList>
            <person name="Yoshida K."/>
            <person name="Sommer R.J."/>
        </authorList>
    </citation>
    <scope>NUCLEOTIDE SEQUENCE</scope>
    <source>
        <strain evidence="1">RS0144</strain>
    </source>
</reference>
<dbReference type="AlphaFoldDB" id="A0AAV5TVN8"/>
<keyword evidence="2" id="KW-1185">Reference proteome</keyword>
<proteinExistence type="predicted"/>
<evidence type="ECO:0000313" key="1">
    <source>
        <dbReference type="EMBL" id="GMS98521.1"/>
    </source>
</evidence>
<dbReference type="EMBL" id="BTSX01000005">
    <property type="protein sequence ID" value="GMS98521.1"/>
    <property type="molecule type" value="Genomic_DNA"/>
</dbReference>
<comment type="caution">
    <text evidence="1">The sequence shown here is derived from an EMBL/GenBank/DDBJ whole genome shotgun (WGS) entry which is preliminary data.</text>
</comment>
<name>A0AAV5TVN8_9BILA</name>
<gene>
    <name evidence="1" type="ORF">PENTCL1PPCAC_20696</name>
</gene>
<accession>A0AAV5TVN8</accession>
<sequence>MHSPFSSHFHSFASPGVVLPSPPLPSLHPQAAWTLHRRPRRLLRLRRLLTRYLKPILSLLDLPSRLMISLVCKRLHEVEMRTTRLDAVPKSFSHVVVRHKNLIAVPNEGLARRTRSSVVTKTIFEFRRAATCERHTWWATRISSCSLTMPSGQMVTPFTDDPDAICLQLRGQEDDVPLVLLQRIKPRSVCAEIEVMSPEGAKVIEILRTIGGPSIYIENKRPRSDLDPNSN</sequence>
<evidence type="ECO:0008006" key="3">
    <source>
        <dbReference type="Google" id="ProtNLM"/>
    </source>
</evidence>